<dbReference type="EMBL" id="QGGT01000004">
    <property type="protein sequence ID" value="PWK33414.1"/>
    <property type="molecule type" value="Genomic_DNA"/>
</dbReference>
<comment type="caution">
    <text evidence="8">The sequence shown here is derived from an EMBL/GenBank/DDBJ whole genome shotgun (WGS) entry which is preliminary data.</text>
</comment>
<dbReference type="InterPro" id="IPR036465">
    <property type="entry name" value="vWFA_dom_sf"/>
</dbReference>
<name>A0A316ERB7_9BURK</name>
<accession>A0A316ERB7</accession>
<dbReference type="AlphaFoldDB" id="A0A316ERB7"/>
<dbReference type="InterPro" id="IPR024163">
    <property type="entry name" value="Aerotolerance_reg_N"/>
</dbReference>
<dbReference type="Gene3D" id="3.40.50.410">
    <property type="entry name" value="von Willebrand factor, type A domain"/>
    <property type="match status" value="1"/>
</dbReference>
<reference evidence="8 9" key="1">
    <citation type="submission" date="2018-05" db="EMBL/GenBank/DDBJ databases">
        <title>Genomic Encyclopedia of Type Strains, Phase IV (KMG-V): Genome sequencing to study the core and pangenomes of soil and plant-associated prokaryotes.</title>
        <authorList>
            <person name="Whitman W."/>
        </authorList>
    </citation>
    <scope>NUCLEOTIDE SEQUENCE [LARGE SCALE GENOMIC DNA]</scope>
    <source>
        <strain evidence="8 9">SLV-132</strain>
    </source>
</reference>
<evidence type="ECO:0000313" key="8">
    <source>
        <dbReference type="EMBL" id="PWK33414.1"/>
    </source>
</evidence>
<dbReference type="InterPro" id="IPR002035">
    <property type="entry name" value="VWF_A"/>
</dbReference>
<evidence type="ECO:0000313" key="9">
    <source>
        <dbReference type="Proteomes" id="UP000245754"/>
    </source>
</evidence>
<feature type="transmembrane region" description="Helical" evidence="6">
    <location>
        <begin position="12"/>
        <end position="34"/>
    </location>
</feature>
<keyword evidence="9" id="KW-1185">Reference proteome</keyword>
<dbReference type="Pfam" id="PF00092">
    <property type="entry name" value="VWA"/>
    <property type="match status" value="1"/>
</dbReference>
<evidence type="ECO:0000256" key="1">
    <source>
        <dbReference type="ARBA" id="ARBA00022475"/>
    </source>
</evidence>
<evidence type="ECO:0000256" key="3">
    <source>
        <dbReference type="ARBA" id="ARBA00022989"/>
    </source>
</evidence>
<dbReference type="Pfam" id="PF13519">
    <property type="entry name" value="VWA_2"/>
    <property type="match status" value="1"/>
</dbReference>
<feature type="transmembrane region" description="Helical" evidence="6">
    <location>
        <begin position="339"/>
        <end position="362"/>
    </location>
</feature>
<keyword evidence="4 6" id="KW-0472">Membrane</keyword>
<protein>
    <submittedName>
        <fullName evidence="8">Ca-activated chloride channel family protein</fullName>
    </submittedName>
</protein>
<dbReference type="InterPro" id="IPR050768">
    <property type="entry name" value="UPF0353/GerABKA_families"/>
</dbReference>
<dbReference type="PANTHER" id="PTHR22550">
    <property type="entry name" value="SPORE GERMINATION PROTEIN"/>
    <property type="match status" value="1"/>
</dbReference>
<evidence type="ECO:0000256" key="5">
    <source>
        <dbReference type="SAM" id="MobiDB-lite"/>
    </source>
</evidence>
<gene>
    <name evidence="8" type="ORF">C7419_10487</name>
</gene>
<feature type="region of interest" description="Disordered" evidence="5">
    <location>
        <begin position="202"/>
        <end position="232"/>
    </location>
</feature>
<keyword evidence="3 6" id="KW-1133">Transmembrane helix</keyword>
<dbReference type="PANTHER" id="PTHR22550:SF5">
    <property type="entry name" value="LEUCINE ZIPPER PROTEIN 4"/>
    <property type="match status" value="1"/>
</dbReference>
<sequence>MDAIDRLPVLSFLWPSLLWLLALVLLLAVGYVWLDKRRRRTAIAYPALKTIGPAQTSGAGWRRHVPPVLALLGLTSLVVAIARPQAIMTLPSRIETVILVIDLSGSMRAQDVKPSRIRAAQQAAKVLVDAQPSRVSTGVVAMAGTAALAQAPSRHKDEVTTAIDKLQPQGGTALGNGLLIALTALLPQLNNDAARMLSDDDDAIPVRKPKPAANGAAGGSGSNAGPPPEAAQPGSYAAGAIVLFSDGESNAGPAALQAAQLAAENGVRIYTVGVGTTDGVVLKVDGLSSRVKLDEQALKQVADATSGQYFRLEDASKLTQVYEALHARLSLGKRDQIEVTAFFAALGAILATIAGMLSLWWFGRVL</sequence>
<dbReference type="Pfam" id="PF07584">
    <property type="entry name" value="BatA"/>
    <property type="match status" value="1"/>
</dbReference>
<dbReference type="PROSITE" id="PS50234">
    <property type="entry name" value="VWFA"/>
    <property type="match status" value="1"/>
</dbReference>
<evidence type="ECO:0000259" key="7">
    <source>
        <dbReference type="PROSITE" id="PS50234"/>
    </source>
</evidence>
<proteinExistence type="predicted"/>
<dbReference type="SUPFAM" id="SSF53300">
    <property type="entry name" value="vWA-like"/>
    <property type="match status" value="1"/>
</dbReference>
<dbReference type="Proteomes" id="UP000245754">
    <property type="component" value="Unassembled WGS sequence"/>
</dbReference>
<feature type="domain" description="VWFA" evidence="7">
    <location>
        <begin position="96"/>
        <end position="325"/>
    </location>
</feature>
<keyword evidence="1" id="KW-1003">Cell membrane</keyword>
<organism evidence="8 9">
    <name type="scientific">Cupriavidus plantarum</name>
    <dbReference type="NCBI Taxonomy" id="942865"/>
    <lineage>
        <taxon>Bacteria</taxon>
        <taxon>Pseudomonadati</taxon>
        <taxon>Pseudomonadota</taxon>
        <taxon>Betaproteobacteria</taxon>
        <taxon>Burkholderiales</taxon>
        <taxon>Burkholderiaceae</taxon>
        <taxon>Cupriavidus</taxon>
    </lineage>
</organism>
<evidence type="ECO:0000256" key="4">
    <source>
        <dbReference type="ARBA" id="ARBA00023136"/>
    </source>
</evidence>
<dbReference type="SMART" id="SM00327">
    <property type="entry name" value="VWA"/>
    <property type="match status" value="1"/>
</dbReference>
<evidence type="ECO:0000256" key="6">
    <source>
        <dbReference type="SAM" id="Phobius"/>
    </source>
</evidence>
<evidence type="ECO:0000256" key="2">
    <source>
        <dbReference type="ARBA" id="ARBA00022692"/>
    </source>
</evidence>
<keyword evidence="2 6" id="KW-0812">Transmembrane</keyword>